<dbReference type="AlphaFoldDB" id="A0A1G8WW59"/>
<dbReference type="SUPFAM" id="SSF47090">
    <property type="entry name" value="PGBD-like"/>
    <property type="match status" value="1"/>
</dbReference>
<dbReference type="PANTHER" id="PTHR41533:SF2">
    <property type="entry name" value="BLR7131 PROTEIN"/>
    <property type="match status" value="1"/>
</dbReference>
<dbReference type="EMBL" id="FNEZ01000002">
    <property type="protein sequence ID" value="SDJ81790.1"/>
    <property type="molecule type" value="Genomic_DNA"/>
</dbReference>
<dbReference type="InterPro" id="IPR052905">
    <property type="entry name" value="LD-transpeptidase_YkuD-like"/>
</dbReference>
<organism evidence="9 10">
    <name type="scientific">Flavobacterium noncentrifugens</name>
    <dbReference type="NCBI Taxonomy" id="1128970"/>
    <lineage>
        <taxon>Bacteria</taxon>
        <taxon>Pseudomonadati</taxon>
        <taxon>Bacteroidota</taxon>
        <taxon>Flavobacteriia</taxon>
        <taxon>Flavobacteriales</taxon>
        <taxon>Flavobacteriaceae</taxon>
        <taxon>Flavobacterium</taxon>
    </lineage>
</organism>
<gene>
    <name evidence="9" type="ORF">SAMN04487935_1953</name>
</gene>
<comment type="pathway">
    <text evidence="1 7">Cell wall biogenesis; peptidoglycan biosynthesis.</text>
</comment>
<dbReference type="PANTHER" id="PTHR41533">
    <property type="entry name" value="L,D-TRANSPEPTIDASE HI_1667-RELATED"/>
    <property type="match status" value="1"/>
</dbReference>
<dbReference type="GO" id="GO:0009252">
    <property type="term" value="P:peptidoglycan biosynthetic process"/>
    <property type="evidence" value="ECO:0007669"/>
    <property type="project" value="UniProtKB-UniPathway"/>
</dbReference>
<dbReference type="Proteomes" id="UP000199580">
    <property type="component" value="Unassembled WGS sequence"/>
</dbReference>
<evidence type="ECO:0000313" key="9">
    <source>
        <dbReference type="EMBL" id="SDJ81790.1"/>
    </source>
</evidence>
<dbReference type="OrthoDB" id="9778545at2"/>
<evidence type="ECO:0000256" key="4">
    <source>
        <dbReference type="ARBA" id="ARBA00022960"/>
    </source>
</evidence>
<dbReference type="SUPFAM" id="SSF141523">
    <property type="entry name" value="L,D-transpeptidase catalytic domain-like"/>
    <property type="match status" value="1"/>
</dbReference>
<feature type="active site" description="Proton donor/acceptor" evidence="7">
    <location>
        <position position="417"/>
    </location>
</feature>
<dbReference type="Gene3D" id="2.40.440.10">
    <property type="entry name" value="L,D-transpeptidase catalytic domain-like"/>
    <property type="match status" value="1"/>
</dbReference>
<name>A0A1G8WW59_9FLAO</name>
<dbReference type="CDD" id="cd16913">
    <property type="entry name" value="YkuD_like"/>
    <property type="match status" value="1"/>
</dbReference>
<evidence type="ECO:0000259" key="8">
    <source>
        <dbReference type="PROSITE" id="PS52029"/>
    </source>
</evidence>
<dbReference type="GO" id="GO:0016740">
    <property type="term" value="F:transferase activity"/>
    <property type="evidence" value="ECO:0007669"/>
    <property type="project" value="UniProtKB-KW"/>
</dbReference>
<dbReference type="PROSITE" id="PS52029">
    <property type="entry name" value="LD_TPASE"/>
    <property type="match status" value="1"/>
</dbReference>
<keyword evidence="4 7" id="KW-0133">Cell shape</keyword>
<dbReference type="GO" id="GO:0071555">
    <property type="term" value="P:cell wall organization"/>
    <property type="evidence" value="ECO:0007669"/>
    <property type="project" value="UniProtKB-UniRule"/>
</dbReference>
<proteinExistence type="inferred from homology"/>
<protein>
    <submittedName>
        <fullName evidence="9">Murein L,D-transpeptidase YcbB/YkuD</fullName>
    </submittedName>
</protein>
<dbReference type="InterPro" id="IPR038063">
    <property type="entry name" value="Transpep_catalytic_dom"/>
</dbReference>
<dbReference type="GO" id="GO:0008360">
    <property type="term" value="P:regulation of cell shape"/>
    <property type="evidence" value="ECO:0007669"/>
    <property type="project" value="UniProtKB-UniRule"/>
</dbReference>
<dbReference type="InterPro" id="IPR036365">
    <property type="entry name" value="PGBD-like_sf"/>
</dbReference>
<keyword evidence="3" id="KW-0808">Transferase</keyword>
<evidence type="ECO:0000256" key="6">
    <source>
        <dbReference type="ARBA" id="ARBA00023316"/>
    </source>
</evidence>
<evidence type="ECO:0000256" key="7">
    <source>
        <dbReference type="PROSITE-ProRule" id="PRU01373"/>
    </source>
</evidence>
<dbReference type="Gene3D" id="1.10.101.10">
    <property type="entry name" value="PGBD-like superfamily/PGBD"/>
    <property type="match status" value="1"/>
</dbReference>
<dbReference type="RefSeq" id="WP_091394412.1">
    <property type="nucleotide sequence ID" value="NZ_BKAI01000004.1"/>
</dbReference>
<evidence type="ECO:0000256" key="3">
    <source>
        <dbReference type="ARBA" id="ARBA00022679"/>
    </source>
</evidence>
<keyword evidence="6 7" id="KW-0961">Cell wall biogenesis/degradation</keyword>
<evidence type="ECO:0000256" key="1">
    <source>
        <dbReference type="ARBA" id="ARBA00004752"/>
    </source>
</evidence>
<evidence type="ECO:0000313" key="10">
    <source>
        <dbReference type="Proteomes" id="UP000199580"/>
    </source>
</evidence>
<feature type="domain" description="L,D-TPase catalytic" evidence="8">
    <location>
        <begin position="307"/>
        <end position="464"/>
    </location>
</feature>
<comment type="similarity">
    <text evidence="2">Belongs to the YkuD family.</text>
</comment>
<dbReference type="InterPro" id="IPR036366">
    <property type="entry name" value="PGBDSf"/>
</dbReference>
<feature type="active site" description="Nucleophile" evidence="7">
    <location>
        <position position="436"/>
    </location>
</feature>
<keyword evidence="10" id="KW-1185">Reference proteome</keyword>
<sequence>MKTTFLLISILTGLIFSLNKDVIKTPSSVSDSVCHIDSTKIDTFLNTYPAFKPYRLEVIRLYQKRDCFIWYDSTGLIPLAQVLFQQANNIGLEGVLREMPYREIYENMLNTRLQKAPLIEEELMMSCLYFFYIKNVFQGLDVKQIRENNWYLPSEKTAYISLLDTLVVNPELLVKENPKIFPQYYNLRKALYKFREIENKGGWKRIHMPSNIKSLKPGDTAATVAQIRSRLFAEGFLTNDTNGGKFDSELLDGLLKFQTRYNRNIDSLITPKLVADLNIPVRQRIETIAVNMERCRWITPMVSSSEEYIAVNIPSYRLHYFRDGKTILLSRVVVGKELHKTIVFSGMLSYIVFRPYWNVPKSILDKEIKPGIRKNANYLKNHNMEWADGQVRQKPGKNNSLGLVKFMFPNTNNIYLHDSPAKSLFSKEGRAFSHGCIRVEKAKELAIAITEKDSQWSAQKVSNVMEGNITKTYTLGKKIPVYIGYFTAWADAEGNVAFYTDIYKRDNQLLKVLQPTN</sequence>
<dbReference type="Pfam" id="PF20142">
    <property type="entry name" value="Scaffold"/>
    <property type="match status" value="1"/>
</dbReference>
<evidence type="ECO:0000256" key="2">
    <source>
        <dbReference type="ARBA" id="ARBA00005992"/>
    </source>
</evidence>
<dbReference type="InterPro" id="IPR045380">
    <property type="entry name" value="LD_TPept_scaffold_dom"/>
</dbReference>
<keyword evidence="5 7" id="KW-0573">Peptidoglycan synthesis</keyword>
<accession>A0A1G8WW59</accession>
<dbReference type="Pfam" id="PF03734">
    <property type="entry name" value="YkuD"/>
    <property type="match status" value="1"/>
</dbReference>
<evidence type="ECO:0000256" key="5">
    <source>
        <dbReference type="ARBA" id="ARBA00022984"/>
    </source>
</evidence>
<dbReference type="UniPathway" id="UPA00219"/>
<dbReference type="STRING" id="1128970.SAMN04487935_1953"/>
<reference evidence="9 10" key="1">
    <citation type="submission" date="2016-10" db="EMBL/GenBank/DDBJ databases">
        <authorList>
            <person name="de Groot N.N."/>
        </authorList>
    </citation>
    <scope>NUCLEOTIDE SEQUENCE [LARGE SCALE GENOMIC DNA]</scope>
    <source>
        <strain evidence="9 10">CGMCC 1.10076</strain>
    </source>
</reference>
<dbReference type="GO" id="GO:0004180">
    <property type="term" value="F:carboxypeptidase activity"/>
    <property type="evidence" value="ECO:0007669"/>
    <property type="project" value="UniProtKB-ARBA"/>
</dbReference>
<dbReference type="InterPro" id="IPR005490">
    <property type="entry name" value="LD_TPept_cat_dom"/>
</dbReference>